<sequence>MQANFNQIACRYRGIPTTILPVSVIINKEFSQAYPHNETQNFKRSTNHETIGTIPEQVENFTWRITDFAEGTDSDEPEASRA</sequence>
<proteinExistence type="predicted"/>
<protein>
    <submittedName>
        <fullName evidence="1">Uncharacterized protein</fullName>
    </submittedName>
</protein>
<reference evidence="1 2" key="1">
    <citation type="journal article" date="2021" name="Elife">
        <title>Chloroplast acquisition without the gene transfer in kleptoplastic sea slugs, Plakobranchus ocellatus.</title>
        <authorList>
            <person name="Maeda T."/>
            <person name="Takahashi S."/>
            <person name="Yoshida T."/>
            <person name="Shimamura S."/>
            <person name="Takaki Y."/>
            <person name="Nagai Y."/>
            <person name="Toyoda A."/>
            <person name="Suzuki Y."/>
            <person name="Arimoto A."/>
            <person name="Ishii H."/>
            <person name="Satoh N."/>
            <person name="Nishiyama T."/>
            <person name="Hasebe M."/>
            <person name="Maruyama T."/>
            <person name="Minagawa J."/>
            <person name="Obokata J."/>
            <person name="Shigenobu S."/>
        </authorList>
    </citation>
    <scope>NUCLEOTIDE SEQUENCE [LARGE SCALE GENOMIC DNA]</scope>
</reference>
<name>A0AAV4J821_9GAST</name>
<evidence type="ECO:0000313" key="2">
    <source>
        <dbReference type="Proteomes" id="UP000762676"/>
    </source>
</evidence>
<dbReference type="EMBL" id="BMAT01002973">
    <property type="protein sequence ID" value="GFS17828.1"/>
    <property type="molecule type" value="Genomic_DNA"/>
</dbReference>
<evidence type="ECO:0000313" key="1">
    <source>
        <dbReference type="EMBL" id="GFS17828.1"/>
    </source>
</evidence>
<comment type="caution">
    <text evidence="1">The sequence shown here is derived from an EMBL/GenBank/DDBJ whole genome shotgun (WGS) entry which is preliminary data.</text>
</comment>
<accession>A0AAV4J821</accession>
<dbReference type="Proteomes" id="UP000762676">
    <property type="component" value="Unassembled WGS sequence"/>
</dbReference>
<organism evidence="1 2">
    <name type="scientific">Elysia marginata</name>
    <dbReference type="NCBI Taxonomy" id="1093978"/>
    <lineage>
        <taxon>Eukaryota</taxon>
        <taxon>Metazoa</taxon>
        <taxon>Spiralia</taxon>
        <taxon>Lophotrochozoa</taxon>
        <taxon>Mollusca</taxon>
        <taxon>Gastropoda</taxon>
        <taxon>Heterobranchia</taxon>
        <taxon>Euthyneura</taxon>
        <taxon>Panpulmonata</taxon>
        <taxon>Sacoglossa</taxon>
        <taxon>Placobranchoidea</taxon>
        <taxon>Plakobranchidae</taxon>
        <taxon>Elysia</taxon>
    </lineage>
</organism>
<dbReference type="AlphaFoldDB" id="A0AAV4J821"/>
<keyword evidence="2" id="KW-1185">Reference proteome</keyword>
<gene>
    <name evidence="1" type="ORF">ElyMa_001506000</name>
</gene>